<dbReference type="EMBL" id="KI392724">
    <property type="protein sequence ID" value="ERN10993.1"/>
    <property type="molecule type" value="Genomic_DNA"/>
</dbReference>
<evidence type="ECO:0000313" key="2">
    <source>
        <dbReference type="EMBL" id="ERN10993.1"/>
    </source>
</evidence>
<dbReference type="HOGENOM" id="CLU_2136883_0_0_1"/>
<feature type="region of interest" description="Disordered" evidence="1">
    <location>
        <begin position="31"/>
        <end position="51"/>
    </location>
</feature>
<name>W1PSH1_AMBTC</name>
<evidence type="ECO:0000313" key="3">
    <source>
        <dbReference type="Proteomes" id="UP000017836"/>
    </source>
</evidence>
<sequence>MVAGNVKCKEEKSNKYAINMSNILKENNIAGPTGAYDNVKGNKNDSKTGEEEQLLVTDIQALSTVKGYMLCNLVCVNQKTEQVCKDKHQVQEMIKSESIENDHNKNMATNVSE</sequence>
<protein>
    <submittedName>
        <fullName evidence="2">Uncharacterized protein</fullName>
    </submittedName>
</protein>
<proteinExistence type="predicted"/>
<gene>
    <name evidence="2" type="ORF">AMTR_s00160p00072570</name>
</gene>
<evidence type="ECO:0000256" key="1">
    <source>
        <dbReference type="SAM" id="MobiDB-lite"/>
    </source>
</evidence>
<keyword evidence="3" id="KW-1185">Reference proteome</keyword>
<dbReference type="Proteomes" id="UP000017836">
    <property type="component" value="Unassembled WGS sequence"/>
</dbReference>
<organism evidence="2 3">
    <name type="scientific">Amborella trichopoda</name>
    <dbReference type="NCBI Taxonomy" id="13333"/>
    <lineage>
        <taxon>Eukaryota</taxon>
        <taxon>Viridiplantae</taxon>
        <taxon>Streptophyta</taxon>
        <taxon>Embryophyta</taxon>
        <taxon>Tracheophyta</taxon>
        <taxon>Spermatophyta</taxon>
        <taxon>Magnoliopsida</taxon>
        <taxon>Amborellales</taxon>
        <taxon>Amborellaceae</taxon>
        <taxon>Amborella</taxon>
    </lineage>
</organism>
<accession>W1PSH1</accession>
<dbReference type="AlphaFoldDB" id="W1PSH1"/>
<dbReference type="Gramene" id="ERN10993">
    <property type="protein sequence ID" value="ERN10993"/>
    <property type="gene ID" value="AMTR_s00160p00072570"/>
</dbReference>
<feature type="compositionally biased region" description="Basic and acidic residues" evidence="1">
    <location>
        <begin position="40"/>
        <end position="50"/>
    </location>
</feature>
<reference evidence="3" key="1">
    <citation type="journal article" date="2013" name="Science">
        <title>The Amborella genome and the evolution of flowering plants.</title>
        <authorList>
            <consortium name="Amborella Genome Project"/>
        </authorList>
    </citation>
    <scope>NUCLEOTIDE SEQUENCE [LARGE SCALE GENOMIC DNA]</scope>
</reference>